<feature type="region of interest" description="Disordered" evidence="11">
    <location>
        <begin position="1"/>
        <end position="56"/>
    </location>
</feature>
<protein>
    <submittedName>
        <fullName evidence="14">Gastrula zinc finger protein XlCGF7.1-like</fullName>
    </submittedName>
</protein>
<feature type="compositionally biased region" description="Basic and acidic residues" evidence="11">
    <location>
        <begin position="41"/>
        <end position="54"/>
    </location>
</feature>
<feature type="domain" description="C2H2-type" evidence="12">
    <location>
        <begin position="207"/>
        <end position="234"/>
    </location>
</feature>
<feature type="compositionally biased region" description="Basic and acidic residues" evidence="11">
    <location>
        <begin position="69"/>
        <end position="78"/>
    </location>
</feature>
<evidence type="ECO:0000259" key="12">
    <source>
        <dbReference type="PROSITE" id="PS50157"/>
    </source>
</evidence>
<evidence type="ECO:0000256" key="3">
    <source>
        <dbReference type="ARBA" id="ARBA00022723"/>
    </source>
</evidence>
<organism evidence="13 14">
    <name type="scientific">Microcaecilia unicolor</name>
    <dbReference type="NCBI Taxonomy" id="1415580"/>
    <lineage>
        <taxon>Eukaryota</taxon>
        <taxon>Metazoa</taxon>
        <taxon>Chordata</taxon>
        <taxon>Craniata</taxon>
        <taxon>Vertebrata</taxon>
        <taxon>Euteleostomi</taxon>
        <taxon>Amphibia</taxon>
        <taxon>Gymnophiona</taxon>
        <taxon>Siphonopidae</taxon>
        <taxon>Microcaecilia</taxon>
    </lineage>
</organism>
<keyword evidence="4" id="KW-0677">Repeat</keyword>
<dbReference type="SMART" id="SM00355">
    <property type="entry name" value="ZnF_C2H2"/>
    <property type="match status" value="6"/>
</dbReference>
<dbReference type="InterPro" id="IPR036236">
    <property type="entry name" value="Znf_C2H2_sf"/>
</dbReference>
<feature type="domain" description="C2H2-type" evidence="12">
    <location>
        <begin position="235"/>
        <end position="262"/>
    </location>
</feature>
<dbReference type="Pfam" id="PF00096">
    <property type="entry name" value="zf-C2H2"/>
    <property type="match status" value="5"/>
</dbReference>
<dbReference type="KEGG" id="muo:115463668"/>
<evidence type="ECO:0000256" key="8">
    <source>
        <dbReference type="ARBA" id="ARBA00023163"/>
    </source>
</evidence>
<dbReference type="Gene3D" id="3.30.160.60">
    <property type="entry name" value="Classic Zinc Finger"/>
    <property type="match status" value="6"/>
</dbReference>
<reference evidence="14" key="1">
    <citation type="submission" date="2025-08" db="UniProtKB">
        <authorList>
            <consortium name="RefSeq"/>
        </authorList>
    </citation>
    <scope>IDENTIFICATION</scope>
</reference>
<evidence type="ECO:0000313" key="13">
    <source>
        <dbReference type="Proteomes" id="UP000515156"/>
    </source>
</evidence>
<evidence type="ECO:0000256" key="5">
    <source>
        <dbReference type="ARBA" id="ARBA00022771"/>
    </source>
</evidence>
<evidence type="ECO:0000313" key="14">
    <source>
        <dbReference type="RefSeq" id="XP_030050236.1"/>
    </source>
</evidence>
<name>A0A6P7XAA4_9AMPH</name>
<gene>
    <name evidence="14" type="primary">LOC115463668</name>
</gene>
<dbReference type="SUPFAM" id="SSF57667">
    <property type="entry name" value="beta-beta-alpha zinc fingers"/>
    <property type="match status" value="4"/>
</dbReference>
<comment type="similarity">
    <text evidence="2">Belongs to the krueppel C2H2-type zinc-finger protein family.</text>
</comment>
<dbReference type="InParanoid" id="A0A6P7XAA4"/>
<evidence type="ECO:0000256" key="1">
    <source>
        <dbReference type="ARBA" id="ARBA00004123"/>
    </source>
</evidence>
<accession>A0A6P7XAA4</accession>
<dbReference type="Proteomes" id="UP000515156">
    <property type="component" value="Chromosome 2"/>
</dbReference>
<evidence type="ECO:0000256" key="2">
    <source>
        <dbReference type="ARBA" id="ARBA00006991"/>
    </source>
</evidence>
<dbReference type="AlphaFoldDB" id="A0A6P7XAA4"/>
<evidence type="ECO:0000256" key="11">
    <source>
        <dbReference type="SAM" id="MobiDB-lite"/>
    </source>
</evidence>
<dbReference type="GO" id="GO:0003700">
    <property type="term" value="F:DNA-binding transcription factor activity"/>
    <property type="evidence" value="ECO:0007669"/>
    <property type="project" value="TreeGrafter"/>
</dbReference>
<evidence type="ECO:0000256" key="7">
    <source>
        <dbReference type="ARBA" id="ARBA00023015"/>
    </source>
</evidence>
<feature type="domain" description="C2H2-type" evidence="12">
    <location>
        <begin position="151"/>
        <end position="178"/>
    </location>
</feature>
<keyword evidence="8" id="KW-0804">Transcription</keyword>
<keyword evidence="9" id="KW-0539">Nucleus</keyword>
<dbReference type="PANTHER" id="PTHR24390:SF235">
    <property type="entry name" value="GH09339P-RELATED"/>
    <property type="match status" value="1"/>
</dbReference>
<dbReference type="GO" id="GO:0006357">
    <property type="term" value="P:regulation of transcription by RNA polymerase II"/>
    <property type="evidence" value="ECO:0007669"/>
    <property type="project" value="TreeGrafter"/>
</dbReference>
<dbReference type="RefSeq" id="XP_030050236.1">
    <property type="nucleotide sequence ID" value="XM_030194376.1"/>
</dbReference>
<keyword evidence="3" id="KW-0479">Metal-binding</keyword>
<feature type="compositionally biased region" description="Basic and acidic residues" evidence="11">
    <location>
        <begin position="8"/>
        <end position="20"/>
    </location>
</feature>
<sequence>MKLCSGQLKEEWKDFSRDSSDPSADSEGGNSSVTTPMLKEITLKEERSNTEERNSNWCPSLVETQGVSEDMRPSRSADTEENLTTDSHFVKHHLSWFRNEVHYSHDICKIGPFSETGTKDKPFKCSECDKCFSQKGKLRQHEIAHTGHKPFKCSECDKCFRQKSDLQRHKITHTGHKPFKCSECDKHFSHKFNLQRHKMMHMEHKPFKCSECDTCFSQKCKLQLHKMNHSGQKPFQCSECGKYFCQKSKLQRHKLTHTGHKSFKCSECDKCFRQKWSLQRHKMTHMTEKSFILSCDK</sequence>
<dbReference type="FunFam" id="3.30.160.60:FF:000151">
    <property type="entry name" value="Zinc finger and SCAN domain-containing 21"/>
    <property type="match status" value="1"/>
</dbReference>
<dbReference type="InterPro" id="IPR013087">
    <property type="entry name" value="Znf_C2H2_type"/>
</dbReference>
<evidence type="ECO:0000256" key="10">
    <source>
        <dbReference type="PROSITE-ProRule" id="PRU00042"/>
    </source>
</evidence>
<dbReference type="FunFam" id="3.30.160.60:FF:000286">
    <property type="entry name" value="Zinc finger protein 770"/>
    <property type="match status" value="1"/>
</dbReference>
<dbReference type="GeneID" id="115463668"/>
<keyword evidence="7" id="KW-0805">Transcription regulation</keyword>
<evidence type="ECO:0000256" key="6">
    <source>
        <dbReference type="ARBA" id="ARBA00022833"/>
    </source>
</evidence>
<keyword evidence="13" id="KW-1185">Reference proteome</keyword>
<feature type="domain" description="C2H2-type" evidence="12">
    <location>
        <begin position="123"/>
        <end position="150"/>
    </location>
</feature>
<dbReference type="FunFam" id="3.30.160.60:FF:000446">
    <property type="entry name" value="Zinc finger protein"/>
    <property type="match status" value="1"/>
</dbReference>
<proteinExistence type="inferred from homology"/>
<dbReference type="PANTHER" id="PTHR24390">
    <property type="entry name" value="ZINC FINGER PROTEIN"/>
    <property type="match status" value="1"/>
</dbReference>
<feature type="region of interest" description="Disordered" evidence="11">
    <location>
        <begin position="63"/>
        <end position="82"/>
    </location>
</feature>
<evidence type="ECO:0000256" key="9">
    <source>
        <dbReference type="ARBA" id="ARBA00023242"/>
    </source>
</evidence>
<feature type="domain" description="C2H2-type" evidence="12">
    <location>
        <begin position="263"/>
        <end position="290"/>
    </location>
</feature>
<keyword evidence="5 10" id="KW-0863">Zinc-finger</keyword>
<dbReference type="GO" id="GO:0008270">
    <property type="term" value="F:zinc ion binding"/>
    <property type="evidence" value="ECO:0007669"/>
    <property type="project" value="UniProtKB-KW"/>
</dbReference>
<dbReference type="PROSITE" id="PS00028">
    <property type="entry name" value="ZINC_FINGER_C2H2_1"/>
    <property type="match status" value="6"/>
</dbReference>
<feature type="domain" description="C2H2-type" evidence="12">
    <location>
        <begin position="179"/>
        <end position="206"/>
    </location>
</feature>
<dbReference type="GO" id="GO:0000978">
    <property type="term" value="F:RNA polymerase II cis-regulatory region sequence-specific DNA binding"/>
    <property type="evidence" value="ECO:0007669"/>
    <property type="project" value="TreeGrafter"/>
</dbReference>
<dbReference type="FunFam" id="3.30.160.60:FF:000739">
    <property type="entry name" value="Zgc:171418 protein"/>
    <property type="match status" value="2"/>
</dbReference>
<dbReference type="FunFam" id="3.30.160.60:FF:002061">
    <property type="entry name" value="Uncharacterized protein"/>
    <property type="match status" value="1"/>
</dbReference>
<comment type="subcellular location">
    <subcellularLocation>
        <location evidence="1">Nucleus</location>
    </subcellularLocation>
</comment>
<keyword evidence="6" id="KW-0862">Zinc</keyword>
<evidence type="ECO:0000256" key="4">
    <source>
        <dbReference type="ARBA" id="ARBA00022737"/>
    </source>
</evidence>
<dbReference type="OrthoDB" id="6077919at2759"/>
<dbReference type="GO" id="GO:0005634">
    <property type="term" value="C:nucleus"/>
    <property type="evidence" value="ECO:0007669"/>
    <property type="project" value="UniProtKB-SubCell"/>
</dbReference>
<dbReference type="PROSITE" id="PS50157">
    <property type="entry name" value="ZINC_FINGER_C2H2_2"/>
    <property type="match status" value="6"/>
</dbReference>